<name>A0A0P6XN91_9CHLR</name>
<dbReference type="STRING" id="229921.ADN01_15430"/>
<proteinExistence type="predicted"/>
<protein>
    <submittedName>
        <fullName evidence="4">GNAT family acetyltransferase</fullName>
    </submittedName>
</protein>
<accession>A0A0P6XN91</accession>
<feature type="domain" description="N-acetyltransferase" evidence="3">
    <location>
        <begin position="1"/>
        <end position="135"/>
    </location>
</feature>
<keyword evidence="2" id="KW-0012">Acyltransferase</keyword>
<organism evidence="4 5">
    <name type="scientific">Levilinea saccharolytica</name>
    <dbReference type="NCBI Taxonomy" id="229921"/>
    <lineage>
        <taxon>Bacteria</taxon>
        <taxon>Bacillati</taxon>
        <taxon>Chloroflexota</taxon>
        <taxon>Anaerolineae</taxon>
        <taxon>Anaerolineales</taxon>
        <taxon>Anaerolineaceae</taxon>
        <taxon>Levilinea</taxon>
    </lineage>
</organism>
<keyword evidence="1 4" id="KW-0808">Transferase</keyword>
<dbReference type="InterPro" id="IPR016181">
    <property type="entry name" value="Acyl_CoA_acyltransferase"/>
</dbReference>
<sequence length="135" mass="14492">MDDELVSAFQILMPQLNPSLPAPDAAALASILSSPAVSLLAARLEGRIVGVLTLAVFPAPTGVRAWVEDVVVDQAARGRGIGEALTRWALALAAERGAKSVELTSRPARAAANRLYQRLGFTQPQTNYYRYPFTE</sequence>
<gene>
    <name evidence="4" type="ORF">ADN01_15430</name>
</gene>
<dbReference type="SUPFAM" id="SSF55729">
    <property type="entry name" value="Acyl-CoA N-acyltransferases (Nat)"/>
    <property type="match status" value="1"/>
</dbReference>
<dbReference type="EMBL" id="LGCM01000058">
    <property type="protein sequence ID" value="KPL77958.1"/>
    <property type="molecule type" value="Genomic_DNA"/>
</dbReference>
<dbReference type="InterPro" id="IPR050832">
    <property type="entry name" value="Bact_Acetyltransf"/>
</dbReference>
<evidence type="ECO:0000313" key="4">
    <source>
        <dbReference type="EMBL" id="KPL77958.1"/>
    </source>
</evidence>
<dbReference type="PROSITE" id="PS51186">
    <property type="entry name" value="GNAT"/>
    <property type="match status" value="1"/>
</dbReference>
<evidence type="ECO:0000256" key="2">
    <source>
        <dbReference type="ARBA" id="ARBA00023315"/>
    </source>
</evidence>
<dbReference type="Pfam" id="PF00583">
    <property type="entry name" value="Acetyltransf_1"/>
    <property type="match status" value="1"/>
</dbReference>
<dbReference type="PANTHER" id="PTHR43877:SF2">
    <property type="entry name" value="AMINOALKYLPHOSPHONATE N-ACETYLTRANSFERASE-RELATED"/>
    <property type="match status" value="1"/>
</dbReference>
<dbReference type="CDD" id="cd04301">
    <property type="entry name" value="NAT_SF"/>
    <property type="match status" value="1"/>
</dbReference>
<keyword evidence="5" id="KW-1185">Reference proteome</keyword>
<dbReference type="GO" id="GO:0016747">
    <property type="term" value="F:acyltransferase activity, transferring groups other than amino-acyl groups"/>
    <property type="evidence" value="ECO:0007669"/>
    <property type="project" value="InterPro"/>
</dbReference>
<evidence type="ECO:0000256" key="1">
    <source>
        <dbReference type="ARBA" id="ARBA00022679"/>
    </source>
</evidence>
<dbReference type="OrthoDB" id="3216107at2"/>
<reference evidence="4 5" key="1">
    <citation type="submission" date="2015-07" db="EMBL/GenBank/DDBJ databases">
        <title>Genome sequence of Levilinea saccharolytica DSM 16555.</title>
        <authorList>
            <person name="Hemp J."/>
            <person name="Ward L.M."/>
            <person name="Pace L.A."/>
            <person name="Fischer W.W."/>
        </authorList>
    </citation>
    <scope>NUCLEOTIDE SEQUENCE [LARGE SCALE GENOMIC DNA]</scope>
    <source>
        <strain evidence="4 5">KIBI-1</strain>
    </source>
</reference>
<dbReference type="Proteomes" id="UP000050501">
    <property type="component" value="Unassembled WGS sequence"/>
</dbReference>
<dbReference type="Gene3D" id="3.40.630.30">
    <property type="match status" value="1"/>
</dbReference>
<dbReference type="AlphaFoldDB" id="A0A0P6XN91"/>
<comment type="caution">
    <text evidence="4">The sequence shown here is derived from an EMBL/GenBank/DDBJ whole genome shotgun (WGS) entry which is preliminary data.</text>
</comment>
<evidence type="ECO:0000313" key="5">
    <source>
        <dbReference type="Proteomes" id="UP000050501"/>
    </source>
</evidence>
<dbReference type="InterPro" id="IPR000182">
    <property type="entry name" value="GNAT_dom"/>
</dbReference>
<evidence type="ECO:0000259" key="3">
    <source>
        <dbReference type="PROSITE" id="PS51186"/>
    </source>
</evidence>
<dbReference type="PANTHER" id="PTHR43877">
    <property type="entry name" value="AMINOALKYLPHOSPHONATE N-ACETYLTRANSFERASE-RELATED-RELATED"/>
    <property type="match status" value="1"/>
</dbReference>
<dbReference type="RefSeq" id="WP_062416815.1">
    <property type="nucleotide sequence ID" value="NZ_DF967974.1"/>
</dbReference>